<accession>A0A166KKD1</accession>
<evidence type="ECO:0000256" key="1">
    <source>
        <dbReference type="SAM" id="Phobius"/>
    </source>
</evidence>
<proteinExistence type="predicted"/>
<comment type="caution">
    <text evidence="2">The sequence shown here is derived from an EMBL/GenBank/DDBJ whole genome shotgun (WGS) entry which is preliminary data.</text>
</comment>
<protein>
    <submittedName>
        <fullName evidence="2">Uncharacterized protein</fullName>
    </submittedName>
</protein>
<dbReference type="PATRIC" id="fig|1359.32.peg.1277"/>
<dbReference type="EMBL" id="LIYF01000003">
    <property type="protein sequence ID" value="KZK08516.1"/>
    <property type="molecule type" value="Genomic_DNA"/>
</dbReference>
<gene>
    <name evidence="2" type="ORF">AB996_0124</name>
</gene>
<evidence type="ECO:0000313" key="3">
    <source>
        <dbReference type="Proteomes" id="UP000076519"/>
    </source>
</evidence>
<dbReference type="AlphaFoldDB" id="A0A166KKD1"/>
<feature type="transmembrane region" description="Helical" evidence="1">
    <location>
        <begin position="40"/>
        <end position="65"/>
    </location>
</feature>
<dbReference type="Proteomes" id="UP000076519">
    <property type="component" value="Unassembled WGS sequence"/>
</dbReference>
<organism evidence="2 3">
    <name type="scientific">Lactococcus lactis subsp. cremoris</name>
    <name type="common">Streptococcus cremoris</name>
    <dbReference type="NCBI Taxonomy" id="1359"/>
    <lineage>
        <taxon>Bacteria</taxon>
        <taxon>Bacillati</taxon>
        <taxon>Bacillota</taxon>
        <taxon>Bacilli</taxon>
        <taxon>Lactobacillales</taxon>
        <taxon>Streptococcaceae</taxon>
        <taxon>Lactococcus</taxon>
    </lineage>
</organism>
<name>A0A166KKD1_LACLC</name>
<keyword evidence="1" id="KW-0812">Transmembrane</keyword>
<reference evidence="2 3" key="1">
    <citation type="submission" date="2015-08" db="EMBL/GenBank/DDBJ databases">
        <title>Draft Genome Sequences of 11 Lactococcus lactis subspecies cremoris strains.</title>
        <authorList>
            <person name="Wels M."/>
            <person name="Backus L."/>
            <person name="Boekhorst J."/>
            <person name="Dijkstra A."/>
            <person name="Beerthuizen M."/>
            <person name="Siezen R."/>
            <person name="Bachmann H."/>
            <person name="Van Hijum S."/>
        </authorList>
    </citation>
    <scope>NUCLEOTIDE SEQUENCE [LARGE SCALE GENOMIC DNA]</scope>
    <source>
        <strain evidence="2 3">KW10</strain>
    </source>
</reference>
<keyword evidence="1" id="KW-0472">Membrane</keyword>
<evidence type="ECO:0000313" key="2">
    <source>
        <dbReference type="EMBL" id="KZK08516.1"/>
    </source>
</evidence>
<keyword evidence="1" id="KW-1133">Transmembrane helix</keyword>
<sequence>MQKNFLKERIESGFEEERELLNHEVEKKERMPIILYFRPVYFFIMITATLAALASSGFTALKFFISQ</sequence>